<dbReference type="PROSITE" id="PS50181">
    <property type="entry name" value="FBOX"/>
    <property type="match status" value="1"/>
</dbReference>
<dbReference type="STRING" id="4155.A0A022QCY4"/>
<dbReference type="InterPro" id="IPR032675">
    <property type="entry name" value="LRR_dom_sf"/>
</dbReference>
<dbReference type="eggNOG" id="ENOG502RYMX">
    <property type="taxonomic scope" value="Eukaryota"/>
</dbReference>
<dbReference type="Pfam" id="PF23622">
    <property type="entry name" value="LRR_At1g61320_AtMIF1"/>
    <property type="match status" value="1"/>
</dbReference>
<dbReference type="Gene3D" id="3.80.10.10">
    <property type="entry name" value="Ribonuclease Inhibitor"/>
    <property type="match status" value="1"/>
</dbReference>
<dbReference type="KEGG" id="egt:105970808"/>
<reference evidence="2 3" key="1">
    <citation type="journal article" date="2013" name="Proc. Natl. Acad. Sci. U.S.A.">
        <title>Fine-scale variation in meiotic recombination in Mimulus inferred from population shotgun sequencing.</title>
        <authorList>
            <person name="Hellsten U."/>
            <person name="Wright K.M."/>
            <person name="Jenkins J."/>
            <person name="Shu S."/>
            <person name="Yuan Y."/>
            <person name="Wessler S.R."/>
            <person name="Schmutz J."/>
            <person name="Willis J.H."/>
            <person name="Rokhsar D.S."/>
        </authorList>
    </citation>
    <scope>NUCLEOTIDE SEQUENCE [LARGE SCALE GENOMIC DNA]</scope>
    <source>
        <strain evidence="3">cv. DUN x IM62</strain>
    </source>
</reference>
<organism evidence="2 3">
    <name type="scientific">Erythranthe guttata</name>
    <name type="common">Yellow monkey flower</name>
    <name type="synonym">Mimulus guttatus</name>
    <dbReference type="NCBI Taxonomy" id="4155"/>
    <lineage>
        <taxon>Eukaryota</taxon>
        <taxon>Viridiplantae</taxon>
        <taxon>Streptophyta</taxon>
        <taxon>Embryophyta</taxon>
        <taxon>Tracheophyta</taxon>
        <taxon>Spermatophyta</taxon>
        <taxon>Magnoliopsida</taxon>
        <taxon>eudicotyledons</taxon>
        <taxon>Gunneridae</taxon>
        <taxon>Pentapetalae</taxon>
        <taxon>asterids</taxon>
        <taxon>lamiids</taxon>
        <taxon>Lamiales</taxon>
        <taxon>Phrymaceae</taxon>
        <taxon>Erythranthe</taxon>
    </lineage>
</organism>
<evidence type="ECO:0000259" key="1">
    <source>
        <dbReference type="PROSITE" id="PS50181"/>
    </source>
</evidence>
<dbReference type="CDD" id="cd22160">
    <property type="entry name" value="F-box_AtFBL13-like"/>
    <property type="match status" value="1"/>
</dbReference>
<dbReference type="InterPro" id="IPR036047">
    <property type="entry name" value="F-box-like_dom_sf"/>
</dbReference>
<dbReference type="InterPro" id="IPR053772">
    <property type="entry name" value="At1g61320/At1g61330-like"/>
</dbReference>
<dbReference type="Gene3D" id="1.20.1280.50">
    <property type="match status" value="1"/>
</dbReference>
<sequence>MSFVVDDRISQLPDDVLVDILSFLSLKEAARTSVLSSRWINLWKHITCLDLDTPASLKSFGHKYVNWVNSVIRSNKSPTLKKFRIRFPADGNSITQWLEFAFSRHVRSLELDFPVYYNNFCFPNELFAPRSNTVLEFKSLKALSLKRVTLRGGEIELFLRNCPLLEQLIVHTAWNIPTIEVCGPSLVLKHLEIVNCTGLQSLKVYAPNLASLRVTSLKGVSLENVPMLVDATVSCDYDSISVKHLLSVLSSCISQLETLNLVLSKSYDRETNELYSYFPEMPKLNKLVIECFSFDDQSLVRFASLIRASPYLQELVLHNKRLEGRLKHRQGDYDAAAINARFRHEHLKVFRFCGYQFCSSNNALVRYILKNCTVLEKIIIDPCVIFFYNRSSRVMLEKSARDVAKQHIEPQLPHGVELVIL</sequence>
<dbReference type="SUPFAM" id="SSF52047">
    <property type="entry name" value="RNI-like"/>
    <property type="match status" value="1"/>
</dbReference>
<dbReference type="PANTHER" id="PTHR34145">
    <property type="entry name" value="OS02G0105600 PROTEIN"/>
    <property type="match status" value="1"/>
</dbReference>
<dbReference type="PhylomeDB" id="A0A022QCY4"/>
<dbReference type="InterPro" id="IPR053781">
    <property type="entry name" value="F-box_AtFBL13-like"/>
</dbReference>
<dbReference type="Pfam" id="PF00646">
    <property type="entry name" value="F-box"/>
    <property type="match status" value="1"/>
</dbReference>
<dbReference type="SUPFAM" id="SSF81383">
    <property type="entry name" value="F-box domain"/>
    <property type="match status" value="1"/>
</dbReference>
<keyword evidence="3" id="KW-1185">Reference proteome</keyword>
<dbReference type="InterPro" id="IPR055357">
    <property type="entry name" value="LRR_At1g61320_AtMIF1"/>
</dbReference>
<dbReference type="InterPro" id="IPR001810">
    <property type="entry name" value="F-box_dom"/>
</dbReference>
<name>A0A022QCY4_ERYGU</name>
<dbReference type="AlphaFoldDB" id="A0A022QCY4"/>
<dbReference type="EMBL" id="KI631864">
    <property type="protein sequence ID" value="EYU25811.1"/>
    <property type="molecule type" value="Genomic_DNA"/>
</dbReference>
<dbReference type="Proteomes" id="UP000030748">
    <property type="component" value="Unassembled WGS sequence"/>
</dbReference>
<feature type="domain" description="F-box" evidence="1">
    <location>
        <begin position="6"/>
        <end position="42"/>
    </location>
</feature>
<evidence type="ECO:0000313" key="2">
    <source>
        <dbReference type="EMBL" id="EYU25811.1"/>
    </source>
</evidence>
<proteinExistence type="predicted"/>
<protein>
    <recommendedName>
        <fullName evidence="1">F-box domain-containing protein</fullName>
    </recommendedName>
</protein>
<evidence type="ECO:0000313" key="3">
    <source>
        <dbReference type="Proteomes" id="UP000030748"/>
    </source>
</evidence>
<dbReference type="PANTHER" id="PTHR34145:SF68">
    <property type="entry name" value="FBD DOMAIN-CONTAINING PROTEIN"/>
    <property type="match status" value="1"/>
</dbReference>
<dbReference type="OrthoDB" id="912983at2759"/>
<accession>A0A022QCY4</accession>
<gene>
    <name evidence="2" type="ORF">MIMGU_mgv11b018114mg</name>
</gene>